<dbReference type="InterPro" id="IPR004090">
    <property type="entry name" value="Chemotax_Me-accpt_rcpt"/>
</dbReference>
<dbReference type="Gene3D" id="1.10.287.950">
    <property type="entry name" value="Methyl-accepting chemotaxis protein"/>
    <property type="match status" value="1"/>
</dbReference>
<proteinExistence type="inferred from homology"/>
<feature type="domain" description="Methyl-accepting transducer" evidence="4">
    <location>
        <begin position="1"/>
        <end position="232"/>
    </location>
</feature>
<gene>
    <name evidence="5" type="ORF">O9H85_32295</name>
</gene>
<dbReference type="PANTHER" id="PTHR32089:SF112">
    <property type="entry name" value="LYSOZYME-LIKE PROTEIN-RELATED"/>
    <property type="match status" value="1"/>
</dbReference>
<dbReference type="RefSeq" id="WP_269885490.1">
    <property type="nucleotide sequence ID" value="NZ_JAQAGZ010000029.1"/>
</dbReference>
<dbReference type="SUPFAM" id="SSF58104">
    <property type="entry name" value="Methyl-accepting chemotaxis protein (MCP) signaling domain"/>
    <property type="match status" value="1"/>
</dbReference>
<comment type="similarity">
    <text evidence="2">Belongs to the methyl-accepting chemotaxis (MCP) protein family.</text>
</comment>
<dbReference type="Proteomes" id="UP001527882">
    <property type="component" value="Unassembled WGS sequence"/>
</dbReference>
<evidence type="ECO:0000313" key="6">
    <source>
        <dbReference type="Proteomes" id="UP001527882"/>
    </source>
</evidence>
<dbReference type="PRINTS" id="PR00260">
    <property type="entry name" value="CHEMTRNSDUCR"/>
</dbReference>
<reference evidence="5 6" key="1">
    <citation type="submission" date="2022-12" db="EMBL/GenBank/DDBJ databases">
        <title>Draft genome sequence of Paenibacillus sp. dW9.</title>
        <authorList>
            <person name="Choi E.-W."/>
            <person name="Kim D.-U."/>
        </authorList>
    </citation>
    <scope>NUCLEOTIDE SEQUENCE [LARGE SCALE GENOMIC DNA]</scope>
    <source>
        <strain evidence="6">dW9</strain>
    </source>
</reference>
<sequence length="253" mass="27526">MNGTLHAATKIEKAKETMEEQEVLVQQLVDMSGQISANAVNMLEHARNITELSAQADGMTMDGEQRIAHVAHQMERISSRSESIMGRMDTLAAFSKEILKIVEVLQDIASQTKLLSLNAAIEAAHAGEHGLGFGVVASEVRKLAESSENSAKGVENIAQQIIREIEGLVQEAKSGVTDTELGNKEVEQTKISFQTIRATVHELKEDNTELHQQATEISGISDRIQHISKPIAMNRVYISEGLDAALSIMEVSG</sequence>
<evidence type="ECO:0000256" key="1">
    <source>
        <dbReference type="ARBA" id="ARBA00023224"/>
    </source>
</evidence>
<protein>
    <submittedName>
        <fullName evidence="5">Methyl-accepting chemotaxis protein</fullName>
    </submittedName>
</protein>
<evidence type="ECO:0000259" key="4">
    <source>
        <dbReference type="PROSITE" id="PS50111"/>
    </source>
</evidence>
<keyword evidence="6" id="KW-1185">Reference proteome</keyword>
<accession>A0ABT4QJA2</accession>
<keyword evidence="1 3" id="KW-0807">Transducer</keyword>
<evidence type="ECO:0000313" key="5">
    <source>
        <dbReference type="EMBL" id="MCZ8516957.1"/>
    </source>
</evidence>
<dbReference type="PROSITE" id="PS50111">
    <property type="entry name" value="CHEMOTAXIS_TRANSDUC_2"/>
    <property type="match status" value="1"/>
</dbReference>
<organism evidence="5 6">
    <name type="scientific">Paenibacillus gyeongsangnamensis</name>
    <dbReference type="NCBI Taxonomy" id="3388067"/>
    <lineage>
        <taxon>Bacteria</taxon>
        <taxon>Bacillati</taxon>
        <taxon>Bacillota</taxon>
        <taxon>Bacilli</taxon>
        <taxon>Bacillales</taxon>
        <taxon>Paenibacillaceae</taxon>
        <taxon>Paenibacillus</taxon>
    </lineage>
</organism>
<dbReference type="InterPro" id="IPR004089">
    <property type="entry name" value="MCPsignal_dom"/>
</dbReference>
<evidence type="ECO:0000256" key="3">
    <source>
        <dbReference type="PROSITE-ProRule" id="PRU00284"/>
    </source>
</evidence>
<name>A0ABT4QJA2_9BACL</name>
<dbReference type="PANTHER" id="PTHR32089">
    <property type="entry name" value="METHYL-ACCEPTING CHEMOTAXIS PROTEIN MCPB"/>
    <property type="match status" value="1"/>
</dbReference>
<dbReference type="EMBL" id="JAQAGZ010000029">
    <property type="protein sequence ID" value="MCZ8516957.1"/>
    <property type="molecule type" value="Genomic_DNA"/>
</dbReference>
<comment type="caution">
    <text evidence="5">The sequence shown here is derived from an EMBL/GenBank/DDBJ whole genome shotgun (WGS) entry which is preliminary data.</text>
</comment>
<evidence type="ECO:0000256" key="2">
    <source>
        <dbReference type="ARBA" id="ARBA00029447"/>
    </source>
</evidence>
<dbReference type="Pfam" id="PF00015">
    <property type="entry name" value="MCPsignal"/>
    <property type="match status" value="1"/>
</dbReference>
<dbReference type="SMART" id="SM00283">
    <property type="entry name" value="MA"/>
    <property type="match status" value="1"/>
</dbReference>